<gene>
    <name evidence="1" type="ORF">NCTC13533_02091</name>
</gene>
<name>A0A376DVS9_CHRCU</name>
<protein>
    <submittedName>
        <fullName evidence="1">Uncharacterized protein</fullName>
    </submittedName>
</protein>
<dbReference type="EMBL" id="UFVQ01000003">
    <property type="protein sequence ID" value="STC96102.1"/>
    <property type="molecule type" value="Genomic_DNA"/>
</dbReference>
<evidence type="ECO:0000313" key="2">
    <source>
        <dbReference type="Proteomes" id="UP000255224"/>
    </source>
</evidence>
<accession>A0A376DVS9</accession>
<sequence length="87" mass="10016">MTISEFKKYFKTALSEVYSDSESAFLAAVFIEKIIGIDSFHQRRLSGQELLLDDEKQLMQVISDLKNRKTLSADPGRNRVLRDVIFC</sequence>
<reference evidence="1 2" key="1">
    <citation type="submission" date="2018-06" db="EMBL/GenBank/DDBJ databases">
        <authorList>
            <consortium name="Pathogen Informatics"/>
            <person name="Doyle S."/>
        </authorList>
    </citation>
    <scope>NUCLEOTIDE SEQUENCE [LARGE SCALE GENOMIC DNA]</scope>
    <source>
        <strain evidence="1 2">NCTC13533</strain>
    </source>
</reference>
<dbReference type="Proteomes" id="UP000255224">
    <property type="component" value="Unassembled WGS sequence"/>
</dbReference>
<dbReference type="AlphaFoldDB" id="A0A376DVS9"/>
<proteinExistence type="predicted"/>
<organism evidence="1 2">
    <name type="scientific">Chryseobacterium carnipullorum</name>
    <dbReference type="NCBI Taxonomy" id="1124835"/>
    <lineage>
        <taxon>Bacteria</taxon>
        <taxon>Pseudomonadati</taxon>
        <taxon>Bacteroidota</taxon>
        <taxon>Flavobacteriia</taxon>
        <taxon>Flavobacteriales</taxon>
        <taxon>Weeksellaceae</taxon>
        <taxon>Chryseobacterium group</taxon>
        <taxon>Chryseobacterium</taxon>
    </lineage>
</organism>
<evidence type="ECO:0000313" key="1">
    <source>
        <dbReference type="EMBL" id="STC96102.1"/>
    </source>
</evidence>